<evidence type="ECO:0000313" key="1">
    <source>
        <dbReference type="EMBL" id="SSW94550.1"/>
    </source>
</evidence>
<gene>
    <name evidence="1" type="ORF">ARTV_0068</name>
</gene>
<protein>
    <submittedName>
        <fullName evidence="1">Uncharacterized protein</fullName>
    </submittedName>
</protein>
<reference evidence="1" key="1">
    <citation type="submission" date="2018-04" db="EMBL/GenBank/DDBJ databases">
        <authorList>
            <person name="Go L.Y."/>
            <person name="Mitchell J.A."/>
        </authorList>
    </citation>
    <scope>NUCLEOTIDE SEQUENCE</scope>
    <source>
        <strain evidence="1">ARTV</strain>
    </source>
</reference>
<dbReference type="EMBL" id="UFQR01000001">
    <property type="protein sequence ID" value="SSW94550.1"/>
    <property type="molecule type" value="Genomic_DNA"/>
</dbReference>
<accession>A0A3B0LXM6</accession>
<organism evidence="1">
    <name type="scientific">Arsenophonus endosymbiont of Trialeurodes vaporariorum</name>
    <dbReference type="NCBI Taxonomy" id="235567"/>
    <lineage>
        <taxon>Bacteria</taxon>
        <taxon>Pseudomonadati</taxon>
        <taxon>Pseudomonadota</taxon>
        <taxon>Gammaproteobacteria</taxon>
        <taxon>Enterobacterales</taxon>
        <taxon>Morganellaceae</taxon>
        <taxon>Arsenophonus</taxon>
    </lineage>
</organism>
<sequence>MRKLPKNLKQYSMLSVITQLKHPEKITSNFWLIANNFSSAVEYTITAITPSLISKYISDFKALNLLI</sequence>
<dbReference type="AlphaFoldDB" id="A0A3B0LXM6"/>
<name>A0A3B0LXM6_9GAMM</name>
<proteinExistence type="predicted"/>